<dbReference type="OrthoDB" id="10275593at2759"/>
<dbReference type="VEuPathDB" id="FungiDB:SDRG_09608"/>
<dbReference type="AlphaFoldDB" id="T0Q5G5"/>
<dbReference type="InParanoid" id="T0Q5G5"/>
<keyword evidence="2" id="KW-1185">Reference proteome</keyword>
<dbReference type="PANTHER" id="PTHR31827:SF1">
    <property type="entry name" value="EMB|CAB89363.1"/>
    <property type="match status" value="1"/>
</dbReference>
<reference evidence="1 2" key="1">
    <citation type="submission" date="2012-04" db="EMBL/GenBank/DDBJ databases">
        <title>The Genome Sequence of Saprolegnia declina VS20.</title>
        <authorList>
            <consortium name="The Broad Institute Genome Sequencing Platform"/>
            <person name="Russ C."/>
            <person name="Nusbaum C."/>
            <person name="Tyler B."/>
            <person name="van West P."/>
            <person name="Dieguez-Uribeondo J."/>
            <person name="de Bruijn I."/>
            <person name="Tripathy S."/>
            <person name="Jiang R."/>
            <person name="Young S.K."/>
            <person name="Zeng Q."/>
            <person name="Gargeya S."/>
            <person name="Fitzgerald M."/>
            <person name="Haas B."/>
            <person name="Abouelleil A."/>
            <person name="Alvarado L."/>
            <person name="Arachchi H.M."/>
            <person name="Berlin A."/>
            <person name="Chapman S.B."/>
            <person name="Goldberg J."/>
            <person name="Griggs A."/>
            <person name="Gujja S."/>
            <person name="Hansen M."/>
            <person name="Howarth C."/>
            <person name="Imamovic A."/>
            <person name="Larimer J."/>
            <person name="McCowen C."/>
            <person name="Montmayeur A."/>
            <person name="Murphy C."/>
            <person name="Neiman D."/>
            <person name="Pearson M."/>
            <person name="Priest M."/>
            <person name="Roberts A."/>
            <person name="Saif S."/>
            <person name="Shea T."/>
            <person name="Sisk P."/>
            <person name="Sykes S."/>
            <person name="Wortman J."/>
            <person name="Nusbaum C."/>
            <person name="Birren B."/>
        </authorList>
    </citation>
    <scope>NUCLEOTIDE SEQUENCE [LARGE SCALE GENOMIC DNA]</scope>
    <source>
        <strain evidence="1 2">VS20</strain>
    </source>
</reference>
<proteinExistence type="predicted"/>
<dbReference type="Proteomes" id="UP000030762">
    <property type="component" value="Unassembled WGS sequence"/>
</dbReference>
<dbReference type="EMBL" id="JH767161">
    <property type="protein sequence ID" value="EQC33089.1"/>
    <property type="molecule type" value="Genomic_DNA"/>
</dbReference>
<protein>
    <submittedName>
        <fullName evidence="1">Uncharacterized protein</fullName>
    </submittedName>
</protein>
<accession>T0Q5G5</accession>
<dbReference type="eggNOG" id="ENOG502QTGB">
    <property type="taxonomic scope" value="Eukaryota"/>
</dbReference>
<evidence type="ECO:0000313" key="2">
    <source>
        <dbReference type="Proteomes" id="UP000030762"/>
    </source>
</evidence>
<name>T0Q5G5_SAPDV</name>
<gene>
    <name evidence="1" type="ORF">SDRG_09608</name>
</gene>
<dbReference type="PANTHER" id="PTHR31827">
    <property type="entry name" value="EMB|CAB89363.1"/>
    <property type="match status" value="1"/>
</dbReference>
<dbReference type="RefSeq" id="XP_008613775.1">
    <property type="nucleotide sequence ID" value="XM_008615553.1"/>
</dbReference>
<dbReference type="OMA" id="ATKCASH"/>
<sequence>MSVPTNVCCFLECTKPALPNATKCASHKNKIKCSIEGCMNQVYARYLCVRHGGKKQCQIPGCHEFARGGPHCVIHGGVIVKRFCTEPGCSRQAHARYKCVRHGGGRTCREKGCDLHARSSGFCHRHTQRKTRDVIKQEPQADTNGGFASFLDTTLLETIAWSQTFVVSTTDETLDHSILSLLCDSLASPKAQACLSVPSPVKVSSTLLFEQAI</sequence>
<evidence type="ECO:0000313" key="1">
    <source>
        <dbReference type="EMBL" id="EQC33089.1"/>
    </source>
</evidence>
<dbReference type="GeneID" id="19950335"/>
<organism evidence="1 2">
    <name type="scientific">Saprolegnia diclina (strain VS20)</name>
    <dbReference type="NCBI Taxonomy" id="1156394"/>
    <lineage>
        <taxon>Eukaryota</taxon>
        <taxon>Sar</taxon>
        <taxon>Stramenopiles</taxon>
        <taxon>Oomycota</taxon>
        <taxon>Saprolegniomycetes</taxon>
        <taxon>Saprolegniales</taxon>
        <taxon>Saprolegniaceae</taxon>
        <taxon>Saprolegnia</taxon>
    </lineage>
</organism>
<dbReference type="STRING" id="1156394.T0Q5G5"/>